<dbReference type="GO" id="GO:0016301">
    <property type="term" value="F:kinase activity"/>
    <property type="evidence" value="ECO:0007669"/>
    <property type="project" value="UniProtKB-KW"/>
</dbReference>
<feature type="domain" description="PTS EIIA type-4" evidence="8">
    <location>
        <begin position="2"/>
        <end position="124"/>
    </location>
</feature>
<proteinExistence type="predicted"/>
<dbReference type="InterPro" id="IPR036662">
    <property type="entry name" value="PTS_EIIA_man-typ_sf"/>
</dbReference>
<evidence type="ECO:0000256" key="7">
    <source>
        <dbReference type="ARBA" id="ARBA00022777"/>
    </source>
</evidence>
<dbReference type="PANTHER" id="PTHR33799:SF1">
    <property type="entry name" value="PTS SYSTEM MANNOSE-SPECIFIC EIIAB COMPONENT-RELATED"/>
    <property type="match status" value="1"/>
</dbReference>
<dbReference type="GO" id="GO:0009401">
    <property type="term" value="P:phosphoenolpyruvate-dependent sugar phosphotransferase system"/>
    <property type="evidence" value="ECO:0007669"/>
    <property type="project" value="UniProtKB-KW"/>
</dbReference>
<accession>A0A1T4WPI5</accession>
<keyword evidence="2" id="KW-0813">Transport</keyword>
<dbReference type="OrthoDB" id="9799827at2"/>
<evidence type="ECO:0000259" key="8">
    <source>
        <dbReference type="PROSITE" id="PS51096"/>
    </source>
</evidence>
<keyword evidence="7" id="KW-0418">Kinase</keyword>
<reference evidence="10" key="1">
    <citation type="submission" date="2017-02" db="EMBL/GenBank/DDBJ databases">
        <authorList>
            <person name="Varghese N."/>
            <person name="Submissions S."/>
        </authorList>
    </citation>
    <scope>NUCLEOTIDE SEQUENCE [LARGE SCALE GENOMIC DNA]</scope>
    <source>
        <strain evidence="10">USBA 833</strain>
    </source>
</reference>
<dbReference type="Gene3D" id="3.40.50.510">
    <property type="entry name" value="Phosphotransferase system, mannose-type IIA component"/>
    <property type="match status" value="1"/>
</dbReference>
<dbReference type="GO" id="GO:0005737">
    <property type="term" value="C:cytoplasm"/>
    <property type="evidence" value="ECO:0007669"/>
    <property type="project" value="UniProtKB-SubCell"/>
</dbReference>
<dbReference type="PANTHER" id="PTHR33799">
    <property type="entry name" value="PTS PERMEASE-RELATED-RELATED"/>
    <property type="match status" value="1"/>
</dbReference>
<evidence type="ECO:0000256" key="5">
    <source>
        <dbReference type="ARBA" id="ARBA00022679"/>
    </source>
</evidence>
<evidence type="ECO:0000256" key="2">
    <source>
        <dbReference type="ARBA" id="ARBA00022448"/>
    </source>
</evidence>
<keyword evidence="3" id="KW-0963">Cytoplasm</keyword>
<gene>
    <name evidence="9" type="ORF">SAMN05443428_102145</name>
</gene>
<dbReference type="AlphaFoldDB" id="A0A1T4WPI5"/>
<comment type="subcellular location">
    <subcellularLocation>
        <location evidence="1">Cytoplasm</location>
    </subcellularLocation>
</comment>
<evidence type="ECO:0000256" key="1">
    <source>
        <dbReference type="ARBA" id="ARBA00004496"/>
    </source>
</evidence>
<keyword evidence="6" id="KW-0598">Phosphotransferase system</keyword>
<dbReference type="SUPFAM" id="SSF53062">
    <property type="entry name" value="PTS system fructose IIA component-like"/>
    <property type="match status" value="1"/>
</dbReference>
<name>A0A1T4WPI5_9CLOT</name>
<dbReference type="InterPro" id="IPR004701">
    <property type="entry name" value="PTS_EIIA_man-typ"/>
</dbReference>
<dbReference type="Pfam" id="PF03610">
    <property type="entry name" value="EIIA-man"/>
    <property type="match status" value="1"/>
</dbReference>
<protein>
    <submittedName>
        <fullName evidence="9">PTS system, N-acetylgalactosamine-specific IIA component</fullName>
    </submittedName>
</protein>
<keyword evidence="4" id="KW-0762">Sugar transport</keyword>
<keyword evidence="5" id="KW-0808">Transferase</keyword>
<evidence type="ECO:0000313" key="10">
    <source>
        <dbReference type="Proteomes" id="UP000190105"/>
    </source>
</evidence>
<evidence type="ECO:0000256" key="4">
    <source>
        <dbReference type="ARBA" id="ARBA00022597"/>
    </source>
</evidence>
<dbReference type="InterPro" id="IPR033887">
    <property type="entry name" value="PTS_IIA_man"/>
</dbReference>
<evidence type="ECO:0000313" key="9">
    <source>
        <dbReference type="EMBL" id="SKA78531.1"/>
    </source>
</evidence>
<dbReference type="EMBL" id="FUYH01000002">
    <property type="protein sequence ID" value="SKA78531.1"/>
    <property type="molecule type" value="Genomic_DNA"/>
</dbReference>
<evidence type="ECO:0000256" key="3">
    <source>
        <dbReference type="ARBA" id="ARBA00022490"/>
    </source>
</evidence>
<dbReference type="RefSeq" id="WP_078695440.1">
    <property type="nucleotide sequence ID" value="NZ_FUYH01000002.1"/>
</dbReference>
<dbReference type="GO" id="GO:0016020">
    <property type="term" value="C:membrane"/>
    <property type="evidence" value="ECO:0007669"/>
    <property type="project" value="InterPro"/>
</dbReference>
<organism evidence="9 10">
    <name type="scientific">Caloramator quimbayensis</name>
    <dbReference type="NCBI Taxonomy" id="1147123"/>
    <lineage>
        <taxon>Bacteria</taxon>
        <taxon>Bacillati</taxon>
        <taxon>Bacillota</taxon>
        <taxon>Clostridia</taxon>
        <taxon>Eubacteriales</taxon>
        <taxon>Clostridiaceae</taxon>
        <taxon>Caloramator</taxon>
    </lineage>
</organism>
<dbReference type="InterPro" id="IPR051471">
    <property type="entry name" value="Bacterial_PTS_sugar_comp"/>
</dbReference>
<keyword evidence="10" id="KW-1185">Reference proteome</keyword>
<dbReference type="CDD" id="cd00006">
    <property type="entry name" value="PTS_IIA_man"/>
    <property type="match status" value="1"/>
</dbReference>
<dbReference type="STRING" id="1147123.SAMN05443428_102145"/>
<dbReference type="Proteomes" id="UP000190105">
    <property type="component" value="Unassembled WGS sequence"/>
</dbReference>
<sequence length="145" mass="15909">MRKIIILTGHGNFATGLKSSVNLIAGLNNDLYAVDFTVEDSDITLKDKIKKILDENSNLQVLFVCDIAGGTPFKVAAEISNYNDNFEVTAGCNISSLLEVHFQKDMLTISELAEHIVNISKNSVMKFKKVSNGQTLTVKETEEGI</sequence>
<evidence type="ECO:0000256" key="6">
    <source>
        <dbReference type="ARBA" id="ARBA00022683"/>
    </source>
</evidence>
<dbReference type="PROSITE" id="PS51096">
    <property type="entry name" value="PTS_EIIA_TYPE_4"/>
    <property type="match status" value="1"/>
</dbReference>